<evidence type="ECO:0000256" key="1">
    <source>
        <dbReference type="ARBA" id="ARBA00004123"/>
    </source>
</evidence>
<organism evidence="5 6">
    <name type="scientific">Mycena citricolor</name>
    <dbReference type="NCBI Taxonomy" id="2018698"/>
    <lineage>
        <taxon>Eukaryota</taxon>
        <taxon>Fungi</taxon>
        <taxon>Dikarya</taxon>
        <taxon>Basidiomycota</taxon>
        <taxon>Agaricomycotina</taxon>
        <taxon>Agaricomycetes</taxon>
        <taxon>Agaricomycetidae</taxon>
        <taxon>Agaricales</taxon>
        <taxon>Marasmiineae</taxon>
        <taxon>Mycenaceae</taxon>
        <taxon>Mycena</taxon>
    </lineage>
</organism>
<reference evidence="5" key="1">
    <citation type="submission" date="2023-11" db="EMBL/GenBank/DDBJ databases">
        <authorList>
            <person name="De Vega J J."/>
            <person name="De Vega J J."/>
        </authorList>
    </citation>
    <scope>NUCLEOTIDE SEQUENCE</scope>
</reference>
<dbReference type="GO" id="GO:0044611">
    <property type="term" value="C:nuclear pore inner ring"/>
    <property type="evidence" value="ECO:0007669"/>
    <property type="project" value="TreeGrafter"/>
</dbReference>
<keyword evidence="4" id="KW-0539">Nucleus</keyword>
<dbReference type="Pfam" id="PF11894">
    <property type="entry name" value="Nup192"/>
    <property type="match status" value="1"/>
</dbReference>
<accession>A0AAD2H8S1</accession>
<dbReference type="EMBL" id="CAVNYO010000171">
    <property type="protein sequence ID" value="CAK5271461.1"/>
    <property type="molecule type" value="Genomic_DNA"/>
</dbReference>
<dbReference type="Proteomes" id="UP001295794">
    <property type="component" value="Unassembled WGS sequence"/>
</dbReference>
<dbReference type="PANTHER" id="PTHR31344:SF0">
    <property type="entry name" value="NUCLEAR PORE COMPLEX PROTEIN NUP205"/>
    <property type="match status" value="1"/>
</dbReference>
<dbReference type="AlphaFoldDB" id="A0AAD2H8S1"/>
<name>A0AAD2H8S1_9AGAR</name>
<feature type="non-terminal residue" evidence="5">
    <location>
        <position position="1187"/>
    </location>
</feature>
<evidence type="ECO:0000313" key="5">
    <source>
        <dbReference type="EMBL" id="CAK5271461.1"/>
    </source>
</evidence>
<dbReference type="PANTHER" id="PTHR31344">
    <property type="entry name" value="NUCLEAR PORE COMPLEX PROTEIN NUP205"/>
    <property type="match status" value="1"/>
</dbReference>
<evidence type="ECO:0000256" key="4">
    <source>
        <dbReference type="ARBA" id="ARBA00023242"/>
    </source>
</evidence>
<comment type="subcellular location">
    <subcellularLocation>
        <location evidence="1">Nucleus</location>
    </subcellularLocation>
</comment>
<protein>
    <submittedName>
        <fullName evidence="5">Uncharacterized protein</fullName>
    </submittedName>
</protein>
<evidence type="ECO:0000256" key="2">
    <source>
        <dbReference type="ARBA" id="ARBA00005892"/>
    </source>
</evidence>
<comment type="caution">
    <text evidence="5">The sequence shown here is derived from an EMBL/GenBank/DDBJ whole genome shotgun (WGS) entry which is preliminary data.</text>
</comment>
<proteinExistence type="inferred from homology"/>
<gene>
    <name evidence="5" type="ORF">MYCIT1_LOCUS16524</name>
</gene>
<sequence length="1187" mass="129551">GGGPGKGVEVELDEVEAVHRVYPATIPFLRLLATLIHTPKRIPLRERTLDVAYASVSGSKAPFVAFVVDNVFANIPRREYAVPADRWEINDLCLTFVERCLASFDVESLTLNSTAENVLALLMHPGYDLLARLLTPNTAFHKSVMSYVLEGLPGFDRAFDEEEPFFASTIVRVMRIVLRVLEAQDVFLDVLVPLIQQLDPSTLSGHAVHPRSHYTRLDTAIGYTDNVAPALAAYVTTFHSHVELALLSVKTLAILAKPLGGGVIERSDESDRIMAGYTAILDNTESVEDPLEAESTADKYTGAGAEDPSLAHEAALQQATRLAVLQLFVRNTDSRASYPNLAHFLLFGSPNNKEGIQDPHALGSSRTCIHSLLDLVNEGVPRLNAANDDERDDDGISGPPLFQSLPSLAEPMYHVLYQLCVHPRTSEFVMRYLRTREGFFARQVAGVPCLVPSIGDEDEDNEDGDESGTIQVMYTDGSRVLTTVPQLTSFLRLRSWIFDLVSTEMHVLSGKTRWKGVDDVLGVLFGVQSSSAVFADLAQTSLRLIEFGLSLSFDWADSLSVQPLELRYLVSLPLNTCVRLDADGCEIVDRSALLLLLAAARRQLTQNQIQTEKQLAELHAEITYILESCAVENHRRQVAHARVASYDAWKRLLDVVLLKCFDRVPADRREPILLEVLGTLLKQIATVDDDQSSILLSEAVVTCVTRLRDERRVQVLHGRRGMPVDRLAAILKTILECVADNVELVRGNLYAAAGLVVGDGELVSLGDSLSHVDRLVSTIARDAIDGSEIWQTVAFMLLDSLLRLTSHTPILTPLSKYGILSNFVRGLRDSDGRLGDILKPDPDDLNALYVYEAKMSLFIRVAMTRAGAERLVEAGVVSVLAGCDYVDKRPDGDVSFVDASTFLPSATHRYHQLLLPALQLVCAIVATLGTKHSTASSEAREFLAGHSASVVILLKSDESELDGLAVVEQMRLLVWLCAGLLPGVPKSELLSPHSGFGAIHGAILSLAAKSLGGRSLLAGVTPQTDAELLVVSQSPSKFDALKRQKERVLRRSIVEYLGSASEFTEAEIVPVLSPVVVVPRGDNQTRFIATLPTIGDAISALSSLATDLAAALRQIAALSAELSAPDHVRIDHDIPGSSGLDIPQKRALVCRALETERKSRETDAAVLNGTAEMMLLMLWRHIALFVS</sequence>
<keyword evidence="6" id="KW-1185">Reference proteome</keyword>
<feature type="non-terminal residue" evidence="5">
    <location>
        <position position="1"/>
    </location>
</feature>
<dbReference type="GO" id="GO:0006999">
    <property type="term" value="P:nuclear pore organization"/>
    <property type="evidence" value="ECO:0007669"/>
    <property type="project" value="TreeGrafter"/>
</dbReference>
<keyword evidence="3" id="KW-0813">Transport</keyword>
<comment type="similarity">
    <text evidence="2">Belongs to the NUP186/NUP192/NUP205 family.</text>
</comment>
<evidence type="ECO:0000313" key="6">
    <source>
        <dbReference type="Proteomes" id="UP001295794"/>
    </source>
</evidence>
<evidence type="ECO:0000256" key="3">
    <source>
        <dbReference type="ARBA" id="ARBA00022448"/>
    </source>
</evidence>
<dbReference type="GO" id="GO:0017056">
    <property type="term" value="F:structural constituent of nuclear pore"/>
    <property type="evidence" value="ECO:0007669"/>
    <property type="project" value="TreeGrafter"/>
</dbReference>
<dbReference type="InterPro" id="IPR021827">
    <property type="entry name" value="Nup186/Nup192/Nup205"/>
</dbReference>